<dbReference type="Proteomes" id="UP000069205">
    <property type="component" value="Chromosome"/>
</dbReference>
<evidence type="ECO:0000313" key="2">
    <source>
        <dbReference type="Proteomes" id="UP000069205"/>
    </source>
</evidence>
<protein>
    <submittedName>
        <fullName evidence="1">Uncharacterized protein</fullName>
    </submittedName>
</protein>
<gene>
    <name evidence="1" type="ORF">NITMOv2_0768</name>
</gene>
<dbReference type="KEGG" id="nmv:NITMOv2_0768"/>
<dbReference type="EMBL" id="CP011801">
    <property type="protein sequence ID" value="ALA57204.1"/>
    <property type="molecule type" value="Genomic_DNA"/>
</dbReference>
<organism evidence="1 2">
    <name type="scientific">Nitrospira moscoviensis</name>
    <dbReference type="NCBI Taxonomy" id="42253"/>
    <lineage>
        <taxon>Bacteria</taxon>
        <taxon>Pseudomonadati</taxon>
        <taxon>Nitrospirota</taxon>
        <taxon>Nitrospiria</taxon>
        <taxon>Nitrospirales</taxon>
        <taxon>Nitrospiraceae</taxon>
        <taxon>Nitrospira</taxon>
    </lineage>
</organism>
<proteinExistence type="predicted"/>
<dbReference type="STRING" id="42253.NITMOv2_0768"/>
<dbReference type="RefSeq" id="WP_053378581.1">
    <property type="nucleotide sequence ID" value="NZ_CP011801.1"/>
</dbReference>
<keyword evidence="2" id="KW-1185">Reference proteome</keyword>
<accession>A0A0K2G8L6</accession>
<name>A0A0K2G8L6_NITMO</name>
<reference evidence="1 2" key="1">
    <citation type="journal article" date="2015" name="Proc. Natl. Acad. Sci. U.S.A.">
        <title>Expanded metabolic versatility of ubiquitous nitrite-oxidizing bacteria from the genus Nitrospira.</title>
        <authorList>
            <person name="Koch H."/>
            <person name="Lucker S."/>
            <person name="Albertsen M."/>
            <person name="Kitzinger K."/>
            <person name="Herbold C."/>
            <person name="Spieck E."/>
            <person name="Nielsen P.H."/>
            <person name="Wagner M."/>
            <person name="Daims H."/>
        </authorList>
    </citation>
    <scope>NUCLEOTIDE SEQUENCE [LARGE SCALE GENOMIC DNA]</scope>
    <source>
        <strain evidence="1 2">NSP M-1</strain>
    </source>
</reference>
<evidence type="ECO:0000313" key="1">
    <source>
        <dbReference type="EMBL" id="ALA57204.1"/>
    </source>
</evidence>
<dbReference type="AlphaFoldDB" id="A0A0K2G8L6"/>
<sequence length="74" mass="8223">MNDVCSLQEFIEGAIRDVIERNADSHIVKVDDSGETQGYEHATAPGECCRCDPMVLYTDCVTGCKVYLHRTLEA</sequence>